<dbReference type="OrthoDB" id="1161930at2"/>
<name>A0A554VEV5_9FLAO</name>
<proteinExistence type="predicted"/>
<sequence>MNYSVVTTIYCLLAVCATFSKCTTGIYSLKASFPSAKTEKLKRFLKDHLDTKMTKNGTMSTWNYVTKGEMGYTIKLKKGKLNVLLNKEHISVDLVENLIDMFSDLKDIVKE</sequence>
<comment type="caution">
    <text evidence="1">The sequence shown here is derived from an EMBL/GenBank/DDBJ whole genome shotgun (WGS) entry which is preliminary data.</text>
</comment>
<protein>
    <submittedName>
        <fullName evidence="1">Uncharacterized protein</fullName>
    </submittedName>
</protein>
<dbReference type="RefSeq" id="WP_143917961.1">
    <property type="nucleotide sequence ID" value="NZ_VLNR01000057.1"/>
</dbReference>
<dbReference type="AlphaFoldDB" id="A0A554VEV5"/>
<dbReference type="EMBL" id="VLNR01000057">
    <property type="protein sequence ID" value="TSE05651.1"/>
    <property type="molecule type" value="Genomic_DNA"/>
</dbReference>
<evidence type="ECO:0000313" key="1">
    <source>
        <dbReference type="EMBL" id="TSE05651.1"/>
    </source>
</evidence>
<gene>
    <name evidence="1" type="ORF">FOF46_22220</name>
</gene>
<keyword evidence="2" id="KW-1185">Reference proteome</keyword>
<reference evidence="1 2" key="1">
    <citation type="submission" date="2019-07" db="EMBL/GenBank/DDBJ databases">
        <title>The draft genome sequence of Aquimarina algiphila M91.</title>
        <authorList>
            <person name="Meng X."/>
        </authorList>
    </citation>
    <scope>NUCLEOTIDE SEQUENCE [LARGE SCALE GENOMIC DNA]</scope>
    <source>
        <strain evidence="1 2">M91</strain>
    </source>
</reference>
<organism evidence="1 2">
    <name type="scientific">Aquimarina algiphila</name>
    <dbReference type="NCBI Taxonomy" id="2047982"/>
    <lineage>
        <taxon>Bacteria</taxon>
        <taxon>Pseudomonadati</taxon>
        <taxon>Bacteroidota</taxon>
        <taxon>Flavobacteriia</taxon>
        <taxon>Flavobacteriales</taxon>
        <taxon>Flavobacteriaceae</taxon>
        <taxon>Aquimarina</taxon>
    </lineage>
</organism>
<accession>A0A554VEV5</accession>
<evidence type="ECO:0000313" key="2">
    <source>
        <dbReference type="Proteomes" id="UP000318833"/>
    </source>
</evidence>
<dbReference type="Proteomes" id="UP000318833">
    <property type="component" value="Unassembled WGS sequence"/>
</dbReference>